<dbReference type="PANTHER" id="PTHR11439">
    <property type="entry name" value="GAG-POL-RELATED RETROTRANSPOSON"/>
    <property type="match status" value="1"/>
</dbReference>
<name>A0A9R1UHB6_LACSA</name>
<reference evidence="1 2" key="1">
    <citation type="journal article" date="2017" name="Nat. Commun.">
        <title>Genome assembly with in vitro proximity ligation data and whole-genome triplication in lettuce.</title>
        <authorList>
            <person name="Reyes-Chin-Wo S."/>
            <person name="Wang Z."/>
            <person name="Yang X."/>
            <person name="Kozik A."/>
            <person name="Arikit S."/>
            <person name="Song C."/>
            <person name="Xia L."/>
            <person name="Froenicke L."/>
            <person name="Lavelle D.O."/>
            <person name="Truco M.J."/>
            <person name="Xia R."/>
            <person name="Zhu S."/>
            <person name="Xu C."/>
            <person name="Xu H."/>
            <person name="Xu X."/>
            <person name="Cox K."/>
            <person name="Korf I."/>
            <person name="Meyers B.C."/>
            <person name="Michelmore R.W."/>
        </authorList>
    </citation>
    <scope>NUCLEOTIDE SEQUENCE [LARGE SCALE GENOMIC DNA]</scope>
    <source>
        <strain evidence="2">cv. Salinas</strain>
        <tissue evidence="1">Seedlings</tissue>
    </source>
</reference>
<dbReference type="EMBL" id="NBSK02000009">
    <property type="protein sequence ID" value="KAJ0187038.1"/>
    <property type="molecule type" value="Genomic_DNA"/>
</dbReference>
<dbReference type="CDD" id="cd09272">
    <property type="entry name" value="RNase_HI_RT_Ty1"/>
    <property type="match status" value="1"/>
</dbReference>
<evidence type="ECO:0008006" key="3">
    <source>
        <dbReference type="Google" id="ProtNLM"/>
    </source>
</evidence>
<sequence>MHSPSEIHWKALKRVLHYVKVTIHGMYLKCGSSLELKVFSNGMYLKRGSSLELKAFSNSDWGGIMHGGHSTTKLSRKKCISRSSTEAEYKSLANATAEIAWVQNLLTDLGVLQTSSLILFCDNTCATYICSNPVYHSHMKHLPLDYHFACDKFVVGSLKVLHINSTDQLADALIKPLSHSPFLHLRSKIGVSNGSSILWGRGHIKEQ</sequence>
<dbReference type="PANTHER" id="PTHR11439:SF450">
    <property type="entry name" value="REVERSE TRANSCRIPTASE TY1_COPIA-TYPE DOMAIN-CONTAINING PROTEIN"/>
    <property type="match status" value="1"/>
</dbReference>
<organism evidence="1 2">
    <name type="scientific">Lactuca sativa</name>
    <name type="common">Garden lettuce</name>
    <dbReference type="NCBI Taxonomy" id="4236"/>
    <lineage>
        <taxon>Eukaryota</taxon>
        <taxon>Viridiplantae</taxon>
        <taxon>Streptophyta</taxon>
        <taxon>Embryophyta</taxon>
        <taxon>Tracheophyta</taxon>
        <taxon>Spermatophyta</taxon>
        <taxon>Magnoliopsida</taxon>
        <taxon>eudicotyledons</taxon>
        <taxon>Gunneridae</taxon>
        <taxon>Pentapetalae</taxon>
        <taxon>asterids</taxon>
        <taxon>campanulids</taxon>
        <taxon>Asterales</taxon>
        <taxon>Asteraceae</taxon>
        <taxon>Cichorioideae</taxon>
        <taxon>Cichorieae</taxon>
        <taxon>Lactucinae</taxon>
        <taxon>Lactuca</taxon>
    </lineage>
</organism>
<dbReference type="AlphaFoldDB" id="A0A9R1UHB6"/>
<evidence type="ECO:0000313" key="2">
    <source>
        <dbReference type="Proteomes" id="UP000235145"/>
    </source>
</evidence>
<gene>
    <name evidence="1" type="ORF">LSAT_V11C900460840</name>
</gene>
<evidence type="ECO:0000313" key="1">
    <source>
        <dbReference type="EMBL" id="KAJ0187038.1"/>
    </source>
</evidence>
<protein>
    <recommendedName>
        <fullName evidence="3">Reverse transcriptase Ty1/copia-type domain-containing protein</fullName>
    </recommendedName>
</protein>
<accession>A0A9R1UHB6</accession>
<proteinExistence type="predicted"/>
<dbReference type="Proteomes" id="UP000235145">
    <property type="component" value="Unassembled WGS sequence"/>
</dbReference>
<comment type="caution">
    <text evidence="1">The sequence shown here is derived from an EMBL/GenBank/DDBJ whole genome shotgun (WGS) entry which is preliminary data.</text>
</comment>
<keyword evidence="2" id="KW-1185">Reference proteome</keyword>